<sequence length="106" mass="11308">MSDIAKGVGNLITSIVEIIKGIFGTFINVIQGIFVTVFDVFQGALNAVIGLVRNTFNLAEGAVGFIIGNFFILGTLAAIYFGYQLLQQRQGNRPAPISKAVTGKTQ</sequence>
<reference evidence="3" key="1">
    <citation type="submission" date="2015-07" db="EMBL/GenBank/DDBJ databases">
        <authorList>
            <person name="Teixeira M.M."/>
            <person name="Souza R.C."/>
            <person name="Almeida L.G."/>
            <person name="Vicente V.A."/>
            <person name="de Hoog S."/>
            <person name="Bocca A.L."/>
            <person name="de Almeida S.R."/>
            <person name="Vasconcelos A.T."/>
            <person name="Felipe M.S."/>
        </authorList>
    </citation>
    <scope>NUCLEOTIDE SEQUENCE [LARGE SCALE GENOMIC DNA]</scope>
    <source>
        <strain evidence="3">KSF</strain>
    </source>
</reference>
<keyword evidence="3" id="KW-1185">Reference proteome</keyword>
<evidence type="ECO:0000313" key="2">
    <source>
        <dbReference type="EMBL" id="OCT52619.1"/>
    </source>
</evidence>
<keyword evidence="1" id="KW-1133">Transmembrane helix</keyword>
<feature type="transmembrane region" description="Helical" evidence="1">
    <location>
        <begin position="21"/>
        <end position="41"/>
    </location>
</feature>
<organism evidence="2 3">
    <name type="scientific">Cladophialophora carrionii</name>
    <dbReference type="NCBI Taxonomy" id="86049"/>
    <lineage>
        <taxon>Eukaryota</taxon>
        <taxon>Fungi</taxon>
        <taxon>Dikarya</taxon>
        <taxon>Ascomycota</taxon>
        <taxon>Pezizomycotina</taxon>
        <taxon>Eurotiomycetes</taxon>
        <taxon>Chaetothyriomycetidae</taxon>
        <taxon>Chaetothyriales</taxon>
        <taxon>Herpotrichiellaceae</taxon>
        <taxon>Cladophialophora</taxon>
    </lineage>
</organism>
<dbReference type="VEuPathDB" id="FungiDB:CLCR_11014"/>
<dbReference type="eggNOG" id="ENOG502SGSI">
    <property type="taxonomic scope" value="Eukaryota"/>
</dbReference>
<protein>
    <submittedName>
        <fullName evidence="2">Uncharacterized protein</fullName>
    </submittedName>
</protein>
<proteinExistence type="predicted"/>
<dbReference type="Proteomes" id="UP000094526">
    <property type="component" value="Unassembled WGS sequence"/>
</dbReference>
<dbReference type="VEuPathDB" id="FungiDB:G647_04007"/>
<evidence type="ECO:0000313" key="3">
    <source>
        <dbReference type="Proteomes" id="UP000094526"/>
    </source>
</evidence>
<comment type="caution">
    <text evidence="2">The sequence shown here is derived from an EMBL/GenBank/DDBJ whole genome shotgun (WGS) entry which is preliminary data.</text>
</comment>
<dbReference type="OrthoDB" id="2561686at2759"/>
<evidence type="ECO:0000256" key="1">
    <source>
        <dbReference type="SAM" id="Phobius"/>
    </source>
</evidence>
<keyword evidence="1" id="KW-0812">Transmembrane</keyword>
<gene>
    <name evidence="2" type="ORF">CLCR_11014</name>
</gene>
<feature type="transmembrane region" description="Helical" evidence="1">
    <location>
        <begin position="61"/>
        <end position="83"/>
    </location>
</feature>
<keyword evidence="1" id="KW-0472">Membrane</keyword>
<name>A0A1C1CVV2_9EURO</name>
<dbReference type="EMBL" id="LGRB01000008">
    <property type="protein sequence ID" value="OCT52619.1"/>
    <property type="molecule type" value="Genomic_DNA"/>
</dbReference>
<dbReference type="AlphaFoldDB" id="A0A1C1CVV2"/>
<accession>A0A1C1CVV2</accession>
<dbReference type="STRING" id="86049.A0A1C1CVV2"/>